<keyword evidence="2" id="KW-0201">Cytochrome c-type biogenesis</keyword>
<dbReference type="InterPro" id="IPR013766">
    <property type="entry name" value="Thioredoxin_domain"/>
</dbReference>
<dbReference type="Gene3D" id="3.40.30.10">
    <property type="entry name" value="Glutaredoxin"/>
    <property type="match status" value="1"/>
</dbReference>
<dbReference type="SUPFAM" id="SSF52833">
    <property type="entry name" value="Thioredoxin-like"/>
    <property type="match status" value="1"/>
</dbReference>
<dbReference type="PROSITE" id="PS51257">
    <property type="entry name" value="PROKAR_LIPOPROTEIN"/>
    <property type="match status" value="1"/>
</dbReference>
<evidence type="ECO:0000313" key="7">
    <source>
        <dbReference type="Proteomes" id="UP000006545"/>
    </source>
</evidence>
<dbReference type="GO" id="GO:0016491">
    <property type="term" value="F:oxidoreductase activity"/>
    <property type="evidence" value="ECO:0007669"/>
    <property type="project" value="InterPro"/>
</dbReference>
<feature type="domain" description="Thioredoxin" evidence="5">
    <location>
        <begin position="234"/>
        <end position="371"/>
    </location>
</feature>
<dbReference type="AlphaFoldDB" id="F4KKJ8"/>
<protein>
    <submittedName>
        <fullName evidence="6">Alkyl hydroperoxide reductase/ Thiol specific antioxidant/ Mal allergen</fullName>
    </submittedName>
</protein>
<comment type="subcellular location">
    <subcellularLocation>
        <location evidence="1">Cell envelope</location>
    </subcellularLocation>
</comment>
<dbReference type="Proteomes" id="UP000006545">
    <property type="component" value="Chromosome"/>
</dbReference>
<dbReference type="GO" id="GO:0017004">
    <property type="term" value="P:cytochrome complex assembly"/>
    <property type="evidence" value="ECO:0007669"/>
    <property type="project" value="UniProtKB-KW"/>
</dbReference>
<reference evidence="7" key="1">
    <citation type="submission" date="2011-04" db="EMBL/GenBank/DDBJ databases">
        <title>The complete genome of Porphyromonas asaccharolytica DSM 20707.</title>
        <authorList>
            <person name="Lucas S."/>
            <person name="Han J."/>
            <person name="Lapidus A."/>
            <person name="Bruce D."/>
            <person name="Goodwin L."/>
            <person name="Pitluck S."/>
            <person name="Peters L."/>
            <person name="Kyrpides N."/>
            <person name="Mavromatis K."/>
            <person name="Ivanova N."/>
            <person name="Ovchinnikova G."/>
            <person name="Pagani I."/>
            <person name="Lu M."/>
            <person name="Detter J.C."/>
            <person name="Tapia R."/>
            <person name="Han C."/>
            <person name="Land M."/>
            <person name="Hauser L."/>
            <person name="Markowitz V."/>
            <person name="Cheng J.-F."/>
            <person name="Hugenholtz P."/>
            <person name="Woyke T."/>
            <person name="Wu D."/>
            <person name="Gronow S."/>
            <person name="Wellnitz S."/>
            <person name="Brambilla E."/>
            <person name="Klenk H.-P."/>
            <person name="Eisen J.A."/>
        </authorList>
    </citation>
    <scope>NUCLEOTIDE SEQUENCE [LARGE SCALE GENOMIC DNA]</scope>
    <source>
        <strain evidence="7">ATCC 25260 / DSM 20707 / VPI 4198</strain>
    </source>
</reference>
<dbReference type="RefSeq" id="WP_013760400.1">
    <property type="nucleotide sequence ID" value="NC_015501.1"/>
</dbReference>
<dbReference type="OrthoDB" id="9794348at2"/>
<evidence type="ECO:0000313" key="6">
    <source>
        <dbReference type="EMBL" id="AEE12923.1"/>
    </source>
</evidence>
<name>F4KKJ8_PORAD</name>
<dbReference type="KEGG" id="pah:Poras_0980"/>
<dbReference type="PROSITE" id="PS51352">
    <property type="entry name" value="THIOREDOXIN_2"/>
    <property type="match status" value="1"/>
</dbReference>
<keyword evidence="3" id="KW-1015">Disulfide bond</keyword>
<dbReference type="EMBL" id="CP002689">
    <property type="protein sequence ID" value="AEE12923.1"/>
    <property type="molecule type" value="Genomic_DNA"/>
</dbReference>
<dbReference type="PANTHER" id="PTHR42852:SF6">
    <property type="entry name" value="THIOL:DISULFIDE INTERCHANGE PROTEIN DSBE"/>
    <property type="match status" value="1"/>
</dbReference>
<dbReference type="Pfam" id="PF00578">
    <property type="entry name" value="AhpC-TSA"/>
    <property type="match status" value="1"/>
</dbReference>
<dbReference type="HOGENOM" id="CLU_042529_1_0_10"/>
<dbReference type="PANTHER" id="PTHR42852">
    <property type="entry name" value="THIOL:DISULFIDE INTERCHANGE PROTEIN DSBE"/>
    <property type="match status" value="1"/>
</dbReference>
<proteinExistence type="predicted"/>
<keyword evidence="7" id="KW-1185">Reference proteome</keyword>
<dbReference type="STRING" id="879243.Poras_0980"/>
<evidence type="ECO:0000256" key="2">
    <source>
        <dbReference type="ARBA" id="ARBA00022748"/>
    </source>
</evidence>
<accession>F4KKJ8</accession>
<evidence type="ECO:0000256" key="3">
    <source>
        <dbReference type="ARBA" id="ARBA00023157"/>
    </source>
</evidence>
<organism evidence="6 7">
    <name type="scientific">Porphyromonas asaccharolytica (strain ATCC 25260 / DSM 20707 / BCRC 10618 / CCUG 7834 / JCM 6326 / LMG 13178 / VPI 4198 / B440)</name>
    <name type="common">Bacteroides asaccharolyticus</name>
    <dbReference type="NCBI Taxonomy" id="879243"/>
    <lineage>
        <taxon>Bacteria</taxon>
        <taxon>Pseudomonadati</taxon>
        <taxon>Bacteroidota</taxon>
        <taxon>Bacteroidia</taxon>
        <taxon>Bacteroidales</taxon>
        <taxon>Porphyromonadaceae</taxon>
        <taxon>Porphyromonas</taxon>
    </lineage>
</organism>
<sequence>MSTRTPSLLCRQHLTRLLLLSFVAMTLFYSCQQQKKYHISGYTNAQEGADPPIVKLVLGGKTIDSGFVHKGQFLLKGNYVDSMSKDIAYLEVTGEQPIPVILTTQPLSIDFIKRRLLEGDYLNKELNRLYDSLDSLGTEFKLKLAAIPSDSALYDAFDQNFKSSIDDYIVLAKEYCLRHPNDPVGIISSVMLLTINYESLLETVPFVRKYMGPVVLNNSEIALYLLIYDNYYRTAPGTPMVDLTLETLQDDTTRLSDHMPPGCYTLLHCWSGWCKPCLDEMPNLIKAYDIYHDRGLNMIGIFLWDEAYNQDLLLEDYQLPWTQLYDPSSQTSIAYGIYSIPEIMLIAPDGTIIARSLRGAELFSTLDSIFG</sequence>
<dbReference type="GO" id="GO:0030313">
    <property type="term" value="C:cell envelope"/>
    <property type="evidence" value="ECO:0007669"/>
    <property type="project" value="UniProtKB-SubCell"/>
</dbReference>
<dbReference type="InterPro" id="IPR000866">
    <property type="entry name" value="AhpC/TSA"/>
</dbReference>
<gene>
    <name evidence="6" type="ordered locus">Poras_0980</name>
</gene>
<evidence type="ECO:0000256" key="4">
    <source>
        <dbReference type="ARBA" id="ARBA00023284"/>
    </source>
</evidence>
<dbReference type="eggNOG" id="COG0526">
    <property type="taxonomic scope" value="Bacteria"/>
</dbReference>
<dbReference type="InterPro" id="IPR050553">
    <property type="entry name" value="Thioredoxin_ResA/DsbE_sf"/>
</dbReference>
<dbReference type="CDD" id="cd02966">
    <property type="entry name" value="TlpA_like_family"/>
    <property type="match status" value="1"/>
</dbReference>
<keyword evidence="4" id="KW-0676">Redox-active center</keyword>
<dbReference type="GO" id="GO:0016209">
    <property type="term" value="F:antioxidant activity"/>
    <property type="evidence" value="ECO:0007669"/>
    <property type="project" value="InterPro"/>
</dbReference>
<dbReference type="InterPro" id="IPR036249">
    <property type="entry name" value="Thioredoxin-like_sf"/>
</dbReference>
<evidence type="ECO:0000256" key="1">
    <source>
        <dbReference type="ARBA" id="ARBA00004196"/>
    </source>
</evidence>
<evidence type="ECO:0000259" key="5">
    <source>
        <dbReference type="PROSITE" id="PS51352"/>
    </source>
</evidence>